<feature type="region of interest" description="Disordered" evidence="1">
    <location>
        <begin position="50"/>
        <end position="81"/>
    </location>
</feature>
<accession>A0A6B0V3G1</accession>
<protein>
    <submittedName>
        <fullName evidence="2">Uncharacterized protein</fullName>
    </submittedName>
</protein>
<sequence>MEGLLAAWVALCWDRSTSDLGRAGRQTGRRSVVLLPSKLLLCGVGRNQPAFTDEPGGGRSRPLCEEEVRGGGRGASSPTGLSWLASATRSKPFRVTRSLSASGRMTSLESERRPRLSRRRSFCMRDTVRSLRGSGRVAGVQFLLVVTESAMLAPMPTYGGSSTRPATHTQLAQRCSCVASLACPSSAPLFEICCTIRRRRARSLGAPHGRTGTGWPGPGEACG</sequence>
<proteinExistence type="predicted"/>
<evidence type="ECO:0000313" key="2">
    <source>
        <dbReference type="EMBL" id="MXU96637.1"/>
    </source>
</evidence>
<organism evidence="2">
    <name type="scientific">Ixodes ricinus</name>
    <name type="common">Common tick</name>
    <name type="synonym">Acarus ricinus</name>
    <dbReference type="NCBI Taxonomy" id="34613"/>
    <lineage>
        <taxon>Eukaryota</taxon>
        <taxon>Metazoa</taxon>
        <taxon>Ecdysozoa</taxon>
        <taxon>Arthropoda</taxon>
        <taxon>Chelicerata</taxon>
        <taxon>Arachnida</taxon>
        <taxon>Acari</taxon>
        <taxon>Parasitiformes</taxon>
        <taxon>Ixodida</taxon>
        <taxon>Ixodoidea</taxon>
        <taxon>Ixodidae</taxon>
        <taxon>Ixodinae</taxon>
        <taxon>Ixodes</taxon>
    </lineage>
</organism>
<name>A0A6B0V3G1_IXORI</name>
<dbReference type="EMBL" id="GIFC01014554">
    <property type="protein sequence ID" value="MXU96637.1"/>
    <property type="molecule type" value="Transcribed_RNA"/>
</dbReference>
<reference evidence="2" key="1">
    <citation type="submission" date="2019-12" db="EMBL/GenBank/DDBJ databases">
        <title>An insight into the sialome of adult female Ixodes ricinus ticks feeding for 6 days.</title>
        <authorList>
            <person name="Perner J."/>
            <person name="Ribeiro J.M.C."/>
        </authorList>
    </citation>
    <scope>NUCLEOTIDE SEQUENCE</scope>
    <source>
        <strain evidence="2">Semi-engorged</strain>
        <tissue evidence="2">Salivary glands</tissue>
    </source>
</reference>
<evidence type="ECO:0000256" key="1">
    <source>
        <dbReference type="SAM" id="MobiDB-lite"/>
    </source>
</evidence>
<dbReference type="AlphaFoldDB" id="A0A6B0V3G1"/>